<evidence type="ECO:0000313" key="2">
    <source>
        <dbReference type="EMBL" id="KAJ2923526.1"/>
    </source>
</evidence>
<name>A0A9W8MAQ3_9AGAR</name>
<sequence length="181" mass="20581">MTLWIGAPSFRPSSTVKLVHSLDLVDSDDPNTFESLDEFLTRTVPMIAPYTRPRFDEIIRRYEAAHAAARYAAENQGEVRLVRLLNGIFMHGSLDVNMLILLHEVSSGSATRKSRNKPKFSPNRPHDPSTKADLEIETSLVYFCPHRHRYQGGSDAHMKKNLEILWGDKLPSAVPHLYGWK</sequence>
<protein>
    <submittedName>
        <fullName evidence="2">Uncharacterized protein</fullName>
    </submittedName>
</protein>
<organism evidence="2 3">
    <name type="scientific">Candolleomyces eurysporus</name>
    <dbReference type="NCBI Taxonomy" id="2828524"/>
    <lineage>
        <taxon>Eukaryota</taxon>
        <taxon>Fungi</taxon>
        <taxon>Dikarya</taxon>
        <taxon>Basidiomycota</taxon>
        <taxon>Agaricomycotina</taxon>
        <taxon>Agaricomycetes</taxon>
        <taxon>Agaricomycetidae</taxon>
        <taxon>Agaricales</taxon>
        <taxon>Agaricineae</taxon>
        <taxon>Psathyrellaceae</taxon>
        <taxon>Candolleomyces</taxon>
    </lineage>
</organism>
<evidence type="ECO:0000256" key="1">
    <source>
        <dbReference type="SAM" id="MobiDB-lite"/>
    </source>
</evidence>
<dbReference type="EMBL" id="JANBPK010001323">
    <property type="protein sequence ID" value="KAJ2923526.1"/>
    <property type="molecule type" value="Genomic_DNA"/>
</dbReference>
<proteinExistence type="predicted"/>
<dbReference type="AlphaFoldDB" id="A0A9W8MAQ3"/>
<comment type="caution">
    <text evidence="2">The sequence shown here is derived from an EMBL/GenBank/DDBJ whole genome shotgun (WGS) entry which is preliminary data.</text>
</comment>
<keyword evidence="3" id="KW-1185">Reference proteome</keyword>
<accession>A0A9W8MAQ3</accession>
<feature type="non-terminal residue" evidence="2">
    <location>
        <position position="181"/>
    </location>
</feature>
<dbReference type="Proteomes" id="UP001140091">
    <property type="component" value="Unassembled WGS sequence"/>
</dbReference>
<feature type="region of interest" description="Disordered" evidence="1">
    <location>
        <begin position="111"/>
        <end position="131"/>
    </location>
</feature>
<dbReference type="OrthoDB" id="2818817at2759"/>
<evidence type="ECO:0000313" key="3">
    <source>
        <dbReference type="Proteomes" id="UP001140091"/>
    </source>
</evidence>
<gene>
    <name evidence="2" type="ORF">H1R20_g13569</name>
</gene>
<reference evidence="2" key="1">
    <citation type="submission" date="2022-06" db="EMBL/GenBank/DDBJ databases">
        <title>Genome Sequence of Candolleomyces eurysporus.</title>
        <authorList>
            <person name="Buettner E."/>
        </authorList>
    </citation>
    <scope>NUCLEOTIDE SEQUENCE</scope>
    <source>
        <strain evidence="2">VTCC 930004</strain>
    </source>
</reference>